<dbReference type="SUPFAM" id="SSF53335">
    <property type="entry name" value="S-adenosyl-L-methionine-dependent methyltransferases"/>
    <property type="match status" value="1"/>
</dbReference>
<dbReference type="InterPro" id="IPR041698">
    <property type="entry name" value="Methyltransf_25"/>
</dbReference>
<dbReference type="GO" id="GO:0032259">
    <property type="term" value="P:methylation"/>
    <property type="evidence" value="ECO:0007669"/>
    <property type="project" value="UniProtKB-KW"/>
</dbReference>
<reference evidence="2 3" key="1">
    <citation type="submission" date="2019-12" db="EMBL/GenBank/DDBJ databases">
        <title>Deinococcus sp. HMF7620 Genome sequencing and assembly.</title>
        <authorList>
            <person name="Kang H."/>
            <person name="Kim H."/>
            <person name="Joh K."/>
        </authorList>
    </citation>
    <scope>NUCLEOTIDE SEQUENCE [LARGE SCALE GENOMIC DNA]</scope>
    <source>
        <strain evidence="2 3">HMF7620</strain>
    </source>
</reference>
<dbReference type="Gene3D" id="3.40.50.150">
    <property type="entry name" value="Vaccinia Virus protein VP39"/>
    <property type="match status" value="1"/>
</dbReference>
<dbReference type="EMBL" id="WQLB01000053">
    <property type="protein sequence ID" value="MVN89314.1"/>
    <property type="molecule type" value="Genomic_DNA"/>
</dbReference>
<dbReference type="Pfam" id="PF13649">
    <property type="entry name" value="Methyltransf_25"/>
    <property type="match status" value="1"/>
</dbReference>
<dbReference type="InterPro" id="IPR029063">
    <property type="entry name" value="SAM-dependent_MTases_sf"/>
</dbReference>
<evidence type="ECO:0000313" key="2">
    <source>
        <dbReference type="EMBL" id="MVN89314.1"/>
    </source>
</evidence>
<protein>
    <submittedName>
        <fullName evidence="2">Methyltransferase domain-containing protein</fullName>
    </submittedName>
</protein>
<dbReference type="RefSeq" id="WP_157461572.1">
    <property type="nucleotide sequence ID" value="NZ_WQLB01000053.1"/>
</dbReference>
<gene>
    <name evidence="2" type="ORF">GO986_21495</name>
</gene>
<keyword evidence="3" id="KW-1185">Reference proteome</keyword>
<proteinExistence type="predicted"/>
<comment type="caution">
    <text evidence="2">The sequence shown here is derived from an EMBL/GenBank/DDBJ whole genome shotgun (WGS) entry which is preliminary data.</text>
</comment>
<dbReference type="AlphaFoldDB" id="A0A7C9HUF6"/>
<keyword evidence="2" id="KW-0489">Methyltransferase</keyword>
<feature type="domain" description="Methyltransferase" evidence="1">
    <location>
        <begin position="52"/>
        <end position="119"/>
    </location>
</feature>
<accession>A0A7C9HUF6</accession>
<organism evidence="2 3">
    <name type="scientific">Deinococcus arboris</name>
    <dbReference type="NCBI Taxonomy" id="2682977"/>
    <lineage>
        <taxon>Bacteria</taxon>
        <taxon>Thermotogati</taxon>
        <taxon>Deinococcota</taxon>
        <taxon>Deinococci</taxon>
        <taxon>Deinococcales</taxon>
        <taxon>Deinococcaceae</taxon>
        <taxon>Deinococcus</taxon>
    </lineage>
</organism>
<evidence type="ECO:0000259" key="1">
    <source>
        <dbReference type="Pfam" id="PF13649"/>
    </source>
</evidence>
<dbReference type="Proteomes" id="UP000483286">
    <property type="component" value="Unassembled WGS sequence"/>
</dbReference>
<name>A0A7C9HUF6_9DEIO</name>
<keyword evidence="2" id="KW-0808">Transferase</keyword>
<evidence type="ECO:0000313" key="3">
    <source>
        <dbReference type="Proteomes" id="UP000483286"/>
    </source>
</evidence>
<dbReference type="GO" id="GO:0008168">
    <property type="term" value="F:methyltransferase activity"/>
    <property type="evidence" value="ECO:0007669"/>
    <property type="project" value="UniProtKB-KW"/>
</dbReference>
<sequence>MTPRPHSREWYAALARDLGGYRHPWTRVLDGPDPELIYDLLLTTHLTPQTRVLEAGCGHGPDAARFGDQAARWAAYDHVPELLALARQHAPQADFHDWNGKGAVPPALRGPFDLIVSRRGPTGIIRHLPEVAAPQARFLYVGPRLTVPQVQDRLAAVGWTVLGQWQISVQARVPTREDWATRCAWMEEPERLSEWDAQATAAGLPYREERLVVLAGASG</sequence>